<evidence type="ECO:0000313" key="2">
    <source>
        <dbReference type="EMBL" id="SEH85026.1"/>
    </source>
</evidence>
<dbReference type="EMBL" id="CVUD02000175">
    <property type="protein sequence ID" value="SEH85026.1"/>
    <property type="molecule type" value="Genomic_DNA"/>
</dbReference>
<evidence type="ECO:0008006" key="4">
    <source>
        <dbReference type="Google" id="ProtNLM"/>
    </source>
</evidence>
<accession>A0A1H6LFQ6</accession>
<feature type="transmembrane region" description="Helical" evidence="1">
    <location>
        <begin position="14"/>
        <end position="37"/>
    </location>
</feature>
<sequence>MSKQPIFTISAHEFIVTFITLNFIIATTTPEFIITFFT</sequence>
<name>A0A1H6LFQ6_9GAMM</name>
<dbReference type="AlphaFoldDB" id="A0A1H6LFQ6"/>
<evidence type="ECO:0000313" key="3">
    <source>
        <dbReference type="Proteomes" id="UP000198559"/>
    </source>
</evidence>
<evidence type="ECO:0000256" key="1">
    <source>
        <dbReference type="SAM" id="Phobius"/>
    </source>
</evidence>
<proteinExistence type="predicted"/>
<keyword evidence="1" id="KW-1133">Transmembrane helix</keyword>
<keyword evidence="1" id="KW-0812">Transmembrane</keyword>
<keyword evidence="1" id="KW-0472">Membrane</keyword>
<protein>
    <recommendedName>
        <fullName evidence="4">Secreted protein</fullName>
    </recommendedName>
</protein>
<reference evidence="3" key="1">
    <citation type="submission" date="2016-06" db="EMBL/GenBank/DDBJ databases">
        <authorList>
            <person name="Petersen J."/>
            <person name="Sayavedra L."/>
        </authorList>
    </citation>
    <scope>NUCLEOTIDE SEQUENCE [LARGE SCALE GENOMIC DNA]</scope>
    <source>
        <strain evidence="3">BazSymB</strain>
    </source>
</reference>
<dbReference type="Proteomes" id="UP000198559">
    <property type="component" value="Unassembled WGS sequence"/>
</dbReference>
<gene>
    <name evidence="2" type="ORF">BAZSYMB_SCAFFOLD00118_0</name>
</gene>
<organism evidence="2 3">
    <name type="scientific">Bathymodiolus azoricus thioautotrophic gill symbiont</name>
    <dbReference type="NCBI Taxonomy" id="235205"/>
    <lineage>
        <taxon>Bacteria</taxon>
        <taxon>Pseudomonadati</taxon>
        <taxon>Pseudomonadota</taxon>
        <taxon>Gammaproteobacteria</taxon>
        <taxon>sulfur-oxidizing symbionts</taxon>
    </lineage>
</organism>